<evidence type="ECO:0000313" key="2">
    <source>
        <dbReference type="Proteomes" id="UP000639772"/>
    </source>
</evidence>
<protein>
    <submittedName>
        <fullName evidence="1">Uncharacterized protein</fullName>
    </submittedName>
</protein>
<comment type="caution">
    <text evidence="1">The sequence shown here is derived from an EMBL/GenBank/DDBJ whole genome shotgun (WGS) entry which is preliminary data.</text>
</comment>
<sequence>MAPDSLMRCCNGRSRTCAGRCFVEPTAMRLARFGTAAAFVRRMAKARLRSSPK</sequence>
<organism evidence="1 2">
    <name type="scientific">Vanilla planifolia</name>
    <name type="common">Vanilla</name>
    <dbReference type="NCBI Taxonomy" id="51239"/>
    <lineage>
        <taxon>Eukaryota</taxon>
        <taxon>Viridiplantae</taxon>
        <taxon>Streptophyta</taxon>
        <taxon>Embryophyta</taxon>
        <taxon>Tracheophyta</taxon>
        <taxon>Spermatophyta</taxon>
        <taxon>Magnoliopsida</taxon>
        <taxon>Liliopsida</taxon>
        <taxon>Asparagales</taxon>
        <taxon>Orchidaceae</taxon>
        <taxon>Vanilloideae</taxon>
        <taxon>Vanilleae</taxon>
        <taxon>Vanilla</taxon>
    </lineage>
</organism>
<evidence type="ECO:0000313" key="1">
    <source>
        <dbReference type="EMBL" id="KAG0502842.1"/>
    </source>
</evidence>
<gene>
    <name evidence="1" type="ORF">HPP92_002914</name>
</gene>
<dbReference type="EMBL" id="JADCNM010000001">
    <property type="protein sequence ID" value="KAG0502842.1"/>
    <property type="molecule type" value="Genomic_DNA"/>
</dbReference>
<dbReference type="AlphaFoldDB" id="A0A835SEM5"/>
<name>A0A835SEM5_VANPL</name>
<proteinExistence type="predicted"/>
<reference evidence="1 2" key="1">
    <citation type="journal article" date="2020" name="Nat. Food">
        <title>A phased Vanilla planifolia genome enables genetic improvement of flavour and production.</title>
        <authorList>
            <person name="Hasing T."/>
            <person name="Tang H."/>
            <person name="Brym M."/>
            <person name="Khazi F."/>
            <person name="Huang T."/>
            <person name="Chambers A.H."/>
        </authorList>
    </citation>
    <scope>NUCLEOTIDE SEQUENCE [LARGE SCALE GENOMIC DNA]</scope>
    <source>
        <tissue evidence="1">Leaf</tissue>
    </source>
</reference>
<dbReference type="Proteomes" id="UP000639772">
    <property type="component" value="Chromosome 1"/>
</dbReference>
<accession>A0A835SEM5</accession>